<dbReference type="EC" id="2.7.7.65" evidence="1"/>
<dbReference type="GO" id="GO:0043709">
    <property type="term" value="P:cell adhesion involved in single-species biofilm formation"/>
    <property type="evidence" value="ECO:0007669"/>
    <property type="project" value="TreeGrafter"/>
</dbReference>
<dbReference type="InterPro" id="IPR000160">
    <property type="entry name" value="GGDEF_dom"/>
</dbReference>
<dbReference type="AlphaFoldDB" id="A0A916IUQ0"/>
<dbReference type="NCBIfam" id="TIGR00254">
    <property type="entry name" value="GGDEF"/>
    <property type="match status" value="1"/>
</dbReference>
<accession>A0A916IUQ0</accession>
<keyword evidence="3" id="KW-0812">Transmembrane</keyword>
<dbReference type="EMBL" id="CAJPUY010000004">
    <property type="protein sequence ID" value="CAG2135111.1"/>
    <property type="molecule type" value="Genomic_DNA"/>
</dbReference>
<evidence type="ECO:0000259" key="4">
    <source>
        <dbReference type="PROSITE" id="PS50887"/>
    </source>
</evidence>
<keyword evidence="3" id="KW-1133">Transmembrane helix</keyword>
<sequence length="600" mass="65251">MAFWRRLRPAGNTGASHSLAAGRSQSLKRKLSAATTVAALCTVGLAALLMARSYGDFAAARQNLHDISEYRVLLDAANVLSAERGPANSVLGEAPAEKSAARDRLREFRARSDAALTRLLMPPPAPAGLHQHRLPPLMVERVRDRLRRARAEVDALAARQREDRQMDELQHAIEGMFEAVDALQPLVGWQVRQLSACHPGLAAPALAGKMFGDLREYGGRAASQIMAPIAAHQPIPIRSLADTSRSRGRLLELWELAGPAYNMYGEAPRLEQAHADASHEFFGHGLSMVDSMVAQGRLSGHYSMTPTEFTNRYVPTLEPLERLRSAFLDEVIAHFEADRTRALRLLAIAGGATALILLVLGYLLVFAQRSVFLPLLHARDAVIALAEGRGRPGLATPATGREMRRLFDALDILRRKLRERASLTEQLEHQARTDSLTGLLNRRALEHIAAQPADPAGPATVSLILMDVDRFKQINDRHGHPAGDEVLRALADLMRDFLNPAFALARFGGEEFAVLVPGAGTDEAASMAQALRTAICAEPIRLADGTRLPVTASFGVATGRSGVIHWPRLFAAADAALYRAKTDGRNCVRRADEPAEAVDD</sequence>
<comment type="catalytic activity">
    <reaction evidence="2">
        <text>2 GTP = 3',3'-c-di-GMP + 2 diphosphate</text>
        <dbReference type="Rhea" id="RHEA:24898"/>
        <dbReference type="ChEBI" id="CHEBI:33019"/>
        <dbReference type="ChEBI" id="CHEBI:37565"/>
        <dbReference type="ChEBI" id="CHEBI:58805"/>
        <dbReference type="EC" id="2.7.7.65"/>
    </reaction>
</comment>
<feature type="transmembrane region" description="Helical" evidence="3">
    <location>
        <begin position="31"/>
        <end position="51"/>
    </location>
</feature>
<evidence type="ECO:0000313" key="6">
    <source>
        <dbReference type="Proteomes" id="UP000672934"/>
    </source>
</evidence>
<feature type="domain" description="GGDEF" evidence="4">
    <location>
        <begin position="459"/>
        <end position="593"/>
    </location>
</feature>
<dbReference type="GO" id="GO:0005886">
    <property type="term" value="C:plasma membrane"/>
    <property type="evidence" value="ECO:0007669"/>
    <property type="project" value="TreeGrafter"/>
</dbReference>
<evidence type="ECO:0000313" key="5">
    <source>
        <dbReference type="EMBL" id="CAG2135111.1"/>
    </source>
</evidence>
<dbReference type="FunFam" id="3.30.70.270:FF:000001">
    <property type="entry name" value="Diguanylate cyclase domain protein"/>
    <property type="match status" value="1"/>
</dbReference>
<protein>
    <recommendedName>
        <fullName evidence="1">diguanylate cyclase</fullName>
        <ecNumber evidence="1">2.7.7.65</ecNumber>
    </recommendedName>
</protein>
<dbReference type="PANTHER" id="PTHR45138">
    <property type="entry name" value="REGULATORY COMPONENTS OF SENSORY TRANSDUCTION SYSTEM"/>
    <property type="match status" value="1"/>
</dbReference>
<dbReference type="InterPro" id="IPR043128">
    <property type="entry name" value="Rev_trsase/Diguanyl_cyclase"/>
</dbReference>
<name>A0A916IUQ0_9BURK</name>
<dbReference type="RefSeq" id="WP_211946469.1">
    <property type="nucleotide sequence ID" value="NZ_CAJPUY010000004.1"/>
</dbReference>
<dbReference type="GO" id="GO:0052621">
    <property type="term" value="F:diguanylate cyclase activity"/>
    <property type="evidence" value="ECO:0007669"/>
    <property type="project" value="UniProtKB-EC"/>
</dbReference>
<dbReference type="SMART" id="SM00267">
    <property type="entry name" value="GGDEF"/>
    <property type="match status" value="1"/>
</dbReference>
<feature type="transmembrane region" description="Helical" evidence="3">
    <location>
        <begin position="345"/>
        <end position="367"/>
    </location>
</feature>
<dbReference type="CDD" id="cd01949">
    <property type="entry name" value="GGDEF"/>
    <property type="match status" value="1"/>
</dbReference>
<dbReference type="SUPFAM" id="SSF55073">
    <property type="entry name" value="Nucleotide cyclase"/>
    <property type="match status" value="1"/>
</dbReference>
<dbReference type="InterPro" id="IPR050469">
    <property type="entry name" value="Diguanylate_Cyclase"/>
</dbReference>
<dbReference type="PROSITE" id="PS50887">
    <property type="entry name" value="GGDEF"/>
    <property type="match status" value="1"/>
</dbReference>
<dbReference type="PANTHER" id="PTHR45138:SF9">
    <property type="entry name" value="DIGUANYLATE CYCLASE DGCM-RELATED"/>
    <property type="match status" value="1"/>
</dbReference>
<dbReference type="Pfam" id="PF00990">
    <property type="entry name" value="GGDEF"/>
    <property type="match status" value="1"/>
</dbReference>
<dbReference type="Gene3D" id="3.30.70.270">
    <property type="match status" value="1"/>
</dbReference>
<reference evidence="5" key="1">
    <citation type="submission" date="2021-03" db="EMBL/GenBank/DDBJ databases">
        <authorList>
            <person name="Peeters C."/>
        </authorList>
    </citation>
    <scope>NUCLEOTIDE SEQUENCE</scope>
    <source>
        <strain evidence="5">LMG 31506</strain>
    </source>
</reference>
<keyword evidence="6" id="KW-1185">Reference proteome</keyword>
<dbReference type="InterPro" id="IPR029787">
    <property type="entry name" value="Nucleotide_cyclase"/>
</dbReference>
<organism evidence="5 6">
    <name type="scientific">Cupriavidus yeoncheonensis</name>
    <dbReference type="NCBI Taxonomy" id="1462994"/>
    <lineage>
        <taxon>Bacteria</taxon>
        <taxon>Pseudomonadati</taxon>
        <taxon>Pseudomonadota</taxon>
        <taxon>Betaproteobacteria</taxon>
        <taxon>Burkholderiales</taxon>
        <taxon>Burkholderiaceae</taxon>
        <taxon>Cupriavidus</taxon>
    </lineage>
</organism>
<evidence type="ECO:0000256" key="2">
    <source>
        <dbReference type="ARBA" id="ARBA00034247"/>
    </source>
</evidence>
<evidence type="ECO:0000256" key="3">
    <source>
        <dbReference type="SAM" id="Phobius"/>
    </source>
</evidence>
<proteinExistence type="predicted"/>
<gene>
    <name evidence="5" type="ORF">LMG31506_01493</name>
</gene>
<evidence type="ECO:0000256" key="1">
    <source>
        <dbReference type="ARBA" id="ARBA00012528"/>
    </source>
</evidence>
<keyword evidence="3" id="KW-0472">Membrane</keyword>
<dbReference type="GO" id="GO:1902201">
    <property type="term" value="P:negative regulation of bacterial-type flagellum-dependent cell motility"/>
    <property type="evidence" value="ECO:0007669"/>
    <property type="project" value="TreeGrafter"/>
</dbReference>
<comment type="caution">
    <text evidence="5">The sequence shown here is derived from an EMBL/GenBank/DDBJ whole genome shotgun (WGS) entry which is preliminary data.</text>
</comment>
<dbReference type="Proteomes" id="UP000672934">
    <property type="component" value="Unassembled WGS sequence"/>
</dbReference>